<accession>A0A224XUU9</accession>
<protein>
    <submittedName>
        <fullName evidence="1">Putative secreted protein</fullName>
    </submittedName>
</protein>
<organism evidence="1">
    <name type="scientific">Panstrongylus lignarius</name>
    <dbReference type="NCBI Taxonomy" id="156445"/>
    <lineage>
        <taxon>Eukaryota</taxon>
        <taxon>Metazoa</taxon>
        <taxon>Ecdysozoa</taxon>
        <taxon>Arthropoda</taxon>
        <taxon>Hexapoda</taxon>
        <taxon>Insecta</taxon>
        <taxon>Pterygota</taxon>
        <taxon>Neoptera</taxon>
        <taxon>Paraneoptera</taxon>
        <taxon>Hemiptera</taxon>
        <taxon>Heteroptera</taxon>
        <taxon>Panheteroptera</taxon>
        <taxon>Cimicomorpha</taxon>
        <taxon>Reduviidae</taxon>
        <taxon>Triatominae</taxon>
        <taxon>Panstrongylus</taxon>
    </lineage>
</organism>
<name>A0A224XUU9_9HEMI</name>
<sequence>MIHHTAGLYSFCIQLLVFQAYWNTFHRVLTFPDRMERQVRPCKAAFLPFPCLPSCPCRAFRPSLRALP</sequence>
<proteinExistence type="predicted"/>
<reference evidence="1" key="1">
    <citation type="journal article" date="2018" name="PLoS Negl. Trop. Dis.">
        <title>An insight into the salivary gland and fat body transcriptome of Panstrongylus lignarius (Hemiptera: Heteroptera), the main vector of Chagas disease in Peru.</title>
        <authorList>
            <person name="Nevoa J.C."/>
            <person name="Mendes M.T."/>
            <person name="da Silva M.V."/>
            <person name="Soares S.C."/>
            <person name="Oliveira C.J.F."/>
            <person name="Ribeiro J.M.C."/>
        </authorList>
    </citation>
    <scope>NUCLEOTIDE SEQUENCE</scope>
</reference>
<dbReference type="AlphaFoldDB" id="A0A224XUU9"/>
<evidence type="ECO:0000313" key="1">
    <source>
        <dbReference type="EMBL" id="JAW16327.1"/>
    </source>
</evidence>
<dbReference type="EMBL" id="GFTR01000099">
    <property type="protein sequence ID" value="JAW16327.1"/>
    <property type="molecule type" value="Transcribed_RNA"/>
</dbReference>